<protein>
    <submittedName>
        <fullName evidence="1">Uncharacterized protein</fullName>
    </submittedName>
</protein>
<evidence type="ECO:0000313" key="2">
    <source>
        <dbReference type="Proteomes" id="UP000243459"/>
    </source>
</evidence>
<dbReference type="InterPro" id="IPR006873">
    <property type="entry name" value="DUF620"/>
</dbReference>
<keyword evidence="2" id="KW-1185">Reference proteome</keyword>
<dbReference type="PANTHER" id="PTHR31300:SF30">
    <property type="entry name" value="EMB|CAB81597.1"/>
    <property type="match status" value="1"/>
</dbReference>
<name>A0A5P1E2D1_ASPOF</name>
<proteinExistence type="predicted"/>
<dbReference type="EMBL" id="CM007390">
    <property type="protein sequence ID" value="ONK56690.1"/>
    <property type="molecule type" value="Genomic_DNA"/>
</dbReference>
<dbReference type="Gramene" id="ONK56690">
    <property type="protein sequence ID" value="ONK56690"/>
    <property type="gene ID" value="A4U43_C10F11700"/>
</dbReference>
<gene>
    <name evidence="1" type="ORF">A4U43_C10F11700</name>
</gene>
<dbReference type="Proteomes" id="UP000243459">
    <property type="component" value="Chromosome 10"/>
</dbReference>
<reference evidence="2" key="1">
    <citation type="journal article" date="2017" name="Nat. Commun.">
        <title>The asparagus genome sheds light on the origin and evolution of a young Y chromosome.</title>
        <authorList>
            <person name="Harkess A."/>
            <person name="Zhou J."/>
            <person name="Xu C."/>
            <person name="Bowers J.E."/>
            <person name="Van der Hulst R."/>
            <person name="Ayyampalayam S."/>
            <person name="Mercati F."/>
            <person name="Riccardi P."/>
            <person name="McKain M.R."/>
            <person name="Kakrana A."/>
            <person name="Tang H."/>
            <person name="Ray J."/>
            <person name="Groenendijk J."/>
            <person name="Arikit S."/>
            <person name="Mathioni S.M."/>
            <person name="Nakano M."/>
            <person name="Shan H."/>
            <person name="Telgmann-Rauber A."/>
            <person name="Kanno A."/>
            <person name="Yue Z."/>
            <person name="Chen H."/>
            <person name="Li W."/>
            <person name="Chen Y."/>
            <person name="Xu X."/>
            <person name="Zhang Y."/>
            <person name="Luo S."/>
            <person name="Chen H."/>
            <person name="Gao J."/>
            <person name="Mao Z."/>
            <person name="Pires J.C."/>
            <person name="Luo M."/>
            <person name="Kudrna D."/>
            <person name="Wing R.A."/>
            <person name="Meyers B.C."/>
            <person name="Yi K."/>
            <person name="Kong H."/>
            <person name="Lavrijsen P."/>
            <person name="Sunseri F."/>
            <person name="Falavigna A."/>
            <person name="Ye Y."/>
            <person name="Leebens-Mack J.H."/>
            <person name="Chen G."/>
        </authorList>
    </citation>
    <scope>NUCLEOTIDE SEQUENCE [LARGE SCALE GENOMIC DNA]</scope>
    <source>
        <strain evidence="2">cv. DH0086</strain>
    </source>
</reference>
<sequence length="129" mass="13848">MESLIEDCRHVDGTKIAHSGRMEISLFRFGETIYGHVRMQMEEIYSIEEAAVGEMKAELIVNGLGGSDVGHLAANWRSQGGRAEALQGGGFSGQRSKGSGQQLLQEGLRALRDSGWRVMAAGRISAAVG</sequence>
<dbReference type="PANTHER" id="PTHR31300">
    <property type="entry name" value="LIPASE"/>
    <property type="match status" value="1"/>
</dbReference>
<evidence type="ECO:0000313" key="1">
    <source>
        <dbReference type="EMBL" id="ONK56690.1"/>
    </source>
</evidence>
<dbReference type="AlphaFoldDB" id="A0A5P1E2D1"/>
<dbReference type="Pfam" id="PF04788">
    <property type="entry name" value="DUF620"/>
    <property type="match status" value="1"/>
</dbReference>
<organism evidence="1 2">
    <name type="scientific">Asparagus officinalis</name>
    <name type="common">Garden asparagus</name>
    <dbReference type="NCBI Taxonomy" id="4686"/>
    <lineage>
        <taxon>Eukaryota</taxon>
        <taxon>Viridiplantae</taxon>
        <taxon>Streptophyta</taxon>
        <taxon>Embryophyta</taxon>
        <taxon>Tracheophyta</taxon>
        <taxon>Spermatophyta</taxon>
        <taxon>Magnoliopsida</taxon>
        <taxon>Liliopsida</taxon>
        <taxon>Asparagales</taxon>
        <taxon>Asparagaceae</taxon>
        <taxon>Asparagoideae</taxon>
        <taxon>Asparagus</taxon>
    </lineage>
</organism>
<accession>A0A5P1E2D1</accession>